<dbReference type="PANTHER" id="PTHR12015:SF211">
    <property type="entry name" value="PLATELET FACTOR 4"/>
    <property type="match status" value="1"/>
</dbReference>
<evidence type="ECO:0000256" key="5">
    <source>
        <dbReference type="ARBA" id="ARBA00022525"/>
    </source>
</evidence>
<dbReference type="InterPro" id="IPR036048">
    <property type="entry name" value="Interleukin_8-like_sf"/>
</dbReference>
<dbReference type="GO" id="GO:0006952">
    <property type="term" value="P:defense response"/>
    <property type="evidence" value="ECO:0007669"/>
    <property type="project" value="InterPro"/>
</dbReference>
<dbReference type="GO" id="GO:0005615">
    <property type="term" value="C:extracellular space"/>
    <property type="evidence" value="ECO:0007669"/>
    <property type="project" value="UniProtKB-UniRule"/>
</dbReference>
<dbReference type="PRINTS" id="PR00436">
    <property type="entry name" value="INTERLEUKIN8"/>
</dbReference>
<dbReference type="EMBL" id="VOAJ01001029">
    <property type="protein sequence ID" value="KAF0885814.1"/>
    <property type="molecule type" value="Genomic_DNA"/>
</dbReference>
<dbReference type="Gene3D" id="2.40.50.40">
    <property type="match status" value="1"/>
</dbReference>
<evidence type="ECO:0000259" key="12">
    <source>
        <dbReference type="SMART" id="SM00199"/>
    </source>
</evidence>
<dbReference type="Pfam" id="PF00048">
    <property type="entry name" value="IL8"/>
    <property type="match status" value="1"/>
</dbReference>
<accession>A0A6G1BDL5</accession>
<dbReference type="Proteomes" id="UP000475037">
    <property type="component" value="Unassembled WGS sequence"/>
</dbReference>
<evidence type="ECO:0000313" key="13">
    <source>
        <dbReference type="EMBL" id="KAF0885814.1"/>
    </source>
</evidence>
<evidence type="ECO:0000256" key="8">
    <source>
        <dbReference type="ARBA" id="ARBA00023157"/>
    </source>
</evidence>
<evidence type="ECO:0000256" key="7">
    <source>
        <dbReference type="ARBA" id="ARBA00022674"/>
    </source>
</evidence>
<dbReference type="InterPro" id="IPR033899">
    <property type="entry name" value="CXC_Chemokine_domain"/>
</dbReference>
<dbReference type="PROSITE" id="PS00471">
    <property type="entry name" value="SMALL_CYTOKINES_CXC"/>
    <property type="match status" value="1"/>
</dbReference>
<keyword evidence="8 11" id="KW-1015">Disulfide bond</keyword>
<name>A0A6G1BDL5_CROCR</name>
<dbReference type="SUPFAM" id="SSF54117">
    <property type="entry name" value="Interleukin 8-like chemokines"/>
    <property type="match status" value="1"/>
</dbReference>
<evidence type="ECO:0000256" key="6">
    <source>
        <dbReference type="ARBA" id="ARBA00022553"/>
    </source>
</evidence>
<evidence type="ECO:0000313" key="14">
    <source>
        <dbReference type="Proteomes" id="UP000475037"/>
    </source>
</evidence>
<sequence>DAEDKEHLRCVCVKTISGVHPKHINSLEVLGAAPHCSIPQIIATLKHGRKVCLDPNAPLYKKIIRKLLKS</sequence>
<evidence type="ECO:0000256" key="4">
    <source>
        <dbReference type="ARBA" id="ARBA00022514"/>
    </source>
</evidence>
<reference evidence="13 14" key="1">
    <citation type="submission" date="2019-11" db="EMBL/GenBank/DDBJ databases">
        <authorList>
            <person name="Yang C."/>
            <person name="Li F."/>
        </authorList>
    </citation>
    <scope>NUCLEOTIDE SEQUENCE [LARGE SCALE GENOMIC DNA]</scope>
    <source>
        <strain evidence="13">KB4526</strain>
        <tissue evidence="13">Muscle</tissue>
    </source>
</reference>
<feature type="non-terminal residue" evidence="13">
    <location>
        <position position="1"/>
    </location>
</feature>
<dbReference type="CDD" id="cd00273">
    <property type="entry name" value="Chemokine_CXC"/>
    <property type="match status" value="1"/>
</dbReference>
<dbReference type="PANTHER" id="PTHR12015">
    <property type="entry name" value="SMALL INDUCIBLE CYTOKINE A"/>
    <property type="match status" value="1"/>
</dbReference>
<keyword evidence="6" id="KW-0597">Phosphoprotein</keyword>
<gene>
    <name evidence="13" type="primary">Amc2_1</name>
    <name evidence="13" type="ORF">FOF47_R20472</name>
</gene>
<evidence type="ECO:0000256" key="10">
    <source>
        <dbReference type="RuleBase" id="RU361149"/>
    </source>
</evidence>
<dbReference type="GO" id="GO:0008009">
    <property type="term" value="F:chemokine activity"/>
    <property type="evidence" value="ECO:0007669"/>
    <property type="project" value="InterPro"/>
</dbReference>
<dbReference type="PRINTS" id="PR00437">
    <property type="entry name" value="SMALLCYTKCXC"/>
</dbReference>
<dbReference type="InterPro" id="IPR001811">
    <property type="entry name" value="Chemokine_IL8-like_dom"/>
</dbReference>
<dbReference type="InterPro" id="IPR039809">
    <property type="entry name" value="Chemokine_b/g/d"/>
</dbReference>
<keyword evidence="5 10" id="KW-0964">Secreted</keyword>
<comment type="subunit">
    <text evidence="9 11">Homotetramer. Interacts with TNFAIP6 (via Link domain). Interacts with CCR1. Interacts with CXCR3. Interacts with THBD; this interaction enhances generation of activated protein C.</text>
</comment>
<keyword evidence="4 10" id="KW-0202">Cytokine</keyword>
<feature type="domain" description="Chemokine interleukin-8-like" evidence="12">
    <location>
        <begin position="7"/>
        <end position="67"/>
    </location>
</feature>
<proteinExistence type="inferred from homology"/>
<feature type="non-terminal residue" evidence="13">
    <location>
        <position position="70"/>
    </location>
</feature>
<organism evidence="13 14">
    <name type="scientific">Crocuta crocuta</name>
    <name type="common">Spotted hyena</name>
    <dbReference type="NCBI Taxonomy" id="9678"/>
    <lineage>
        <taxon>Eukaryota</taxon>
        <taxon>Metazoa</taxon>
        <taxon>Chordata</taxon>
        <taxon>Craniata</taxon>
        <taxon>Vertebrata</taxon>
        <taxon>Euteleostomi</taxon>
        <taxon>Mammalia</taxon>
        <taxon>Eutheria</taxon>
        <taxon>Laurasiatheria</taxon>
        <taxon>Carnivora</taxon>
        <taxon>Feliformia</taxon>
        <taxon>Hyaenidae</taxon>
        <taxon>Crocuta</taxon>
    </lineage>
</organism>
<keyword evidence="14" id="KW-1185">Reference proteome</keyword>
<keyword evidence="7" id="KW-0358">Heparin-binding</keyword>
<dbReference type="InterPro" id="IPR001089">
    <property type="entry name" value="Chemokine_CXC"/>
</dbReference>
<comment type="subcellular location">
    <subcellularLocation>
        <location evidence="1 10">Secreted</location>
    </subcellularLocation>
</comment>
<evidence type="ECO:0000256" key="9">
    <source>
        <dbReference type="ARBA" id="ARBA00046854"/>
    </source>
</evidence>
<dbReference type="GO" id="GO:0030593">
    <property type="term" value="P:neutrophil chemotaxis"/>
    <property type="evidence" value="ECO:0007669"/>
    <property type="project" value="UniProtKB-ARBA"/>
</dbReference>
<evidence type="ECO:0000256" key="11">
    <source>
        <dbReference type="RuleBase" id="RU364007"/>
    </source>
</evidence>
<dbReference type="GO" id="GO:0008201">
    <property type="term" value="F:heparin binding"/>
    <property type="evidence" value="ECO:0007669"/>
    <property type="project" value="UniProtKB-KW"/>
</dbReference>
<dbReference type="FunFam" id="2.40.50.40:FF:000004">
    <property type="entry name" value="C-X-C motif chemokine"/>
    <property type="match status" value="1"/>
</dbReference>
<dbReference type="SMART" id="SM00199">
    <property type="entry name" value="SCY"/>
    <property type="match status" value="1"/>
</dbReference>
<evidence type="ECO:0000256" key="3">
    <source>
        <dbReference type="ARBA" id="ARBA00022500"/>
    </source>
</evidence>
<dbReference type="GO" id="GO:0042119">
    <property type="term" value="P:neutrophil activation"/>
    <property type="evidence" value="ECO:0007669"/>
    <property type="project" value="UniProtKB-ARBA"/>
</dbReference>
<dbReference type="GO" id="GO:0006955">
    <property type="term" value="P:immune response"/>
    <property type="evidence" value="ECO:0007669"/>
    <property type="project" value="InterPro"/>
</dbReference>
<comment type="caution">
    <text evidence="13">The sequence shown here is derived from an EMBL/GenBank/DDBJ whole genome shotgun (WGS) entry which is preliminary data.</text>
</comment>
<evidence type="ECO:0000256" key="2">
    <source>
        <dbReference type="ARBA" id="ARBA00010665"/>
    </source>
</evidence>
<evidence type="ECO:0000256" key="1">
    <source>
        <dbReference type="ARBA" id="ARBA00004613"/>
    </source>
</evidence>
<keyword evidence="3 10" id="KW-0145">Chemotaxis</keyword>
<comment type="similarity">
    <text evidence="2 10">Belongs to the intercrine alpha (chemokine CxC) family.</text>
</comment>
<dbReference type="InterPro" id="IPR018048">
    <property type="entry name" value="Chemokine_CXC_CS"/>
</dbReference>
<protein>
    <recommendedName>
        <fullName evidence="10 11">Multifunctional fusion protein</fullName>
    </recommendedName>
    <domain>
        <recommendedName>
            <fullName evidence="11">Platelet factor 4</fullName>
            <shortName evidence="11">PF-4</shortName>
        </recommendedName>
        <alternativeName>
            <fullName evidence="11">C-X-C motif chemokine 4</fullName>
        </alternativeName>
    </domain>
    <domain>
        <recommendedName>
            <fullName evidence="10">C-X-C motif chemokine</fullName>
        </recommendedName>
    </domain>
</protein>
<dbReference type="AlphaFoldDB" id="A0A6G1BDL5"/>